<evidence type="ECO:0000313" key="2">
    <source>
        <dbReference type="EMBL" id="KAJ7620200.1"/>
    </source>
</evidence>
<feature type="region of interest" description="Disordered" evidence="1">
    <location>
        <begin position="234"/>
        <end position="264"/>
    </location>
</feature>
<protein>
    <submittedName>
        <fullName evidence="2">Uncharacterized protein</fullName>
    </submittedName>
</protein>
<accession>A0AAD7BGX0</accession>
<evidence type="ECO:0000256" key="1">
    <source>
        <dbReference type="SAM" id="MobiDB-lite"/>
    </source>
</evidence>
<reference evidence="2" key="1">
    <citation type="submission" date="2023-03" db="EMBL/GenBank/DDBJ databases">
        <title>Massive genome expansion in bonnet fungi (Mycena s.s.) driven by repeated elements and novel gene families across ecological guilds.</title>
        <authorList>
            <consortium name="Lawrence Berkeley National Laboratory"/>
            <person name="Harder C.B."/>
            <person name="Miyauchi S."/>
            <person name="Viragh M."/>
            <person name="Kuo A."/>
            <person name="Thoen E."/>
            <person name="Andreopoulos B."/>
            <person name="Lu D."/>
            <person name="Skrede I."/>
            <person name="Drula E."/>
            <person name="Henrissat B."/>
            <person name="Morin E."/>
            <person name="Kohler A."/>
            <person name="Barry K."/>
            <person name="LaButti K."/>
            <person name="Morin E."/>
            <person name="Salamov A."/>
            <person name="Lipzen A."/>
            <person name="Mereny Z."/>
            <person name="Hegedus B."/>
            <person name="Baldrian P."/>
            <person name="Stursova M."/>
            <person name="Weitz H."/>
            <person name="Taylor A."/>
            <person name="Grigoriev I.V."/>
            <person name="Nagy L.G."/>
            <person name="Martin F."/>
            <person name="Kauserud H."/>
        </authorList>
    </citation>
    <scope>NUCLEOTIDE SEQUENCE</scope>
    <source>
        <strain evidence="2">9284</strain>
    </source>
</reference>
<organism evidence="2 3">
    <name type="scientific">Roridomyces roridus</name>
    <dbReference type="NCBI Taxonomy" id="1738132"/>
    <lineage>
        <taxon>Eukaryota</taxon>
        <taxon>Fungi</taxon>
        <taxon>Dikarya</taxon>
        <taxon>Basidiomycota</taxon>
        <taxon>Agaricomycotina</taxon>
        <taxon>Agaricomycetes</taxon>
        <taxon>Agaricomycetidae</taxon>
        <taxon>Agaricales</taxon>
        <taxon>Marasmiineae</taxon>
        <taxon>Mycenaceae</taxon>
        <taxon>Roridomyces</taxon>
    </lineage>
</organism>
<dbReference type="AlphaFoldDB" id="A0AAD7BGX0"/>
<feature type="region of interest" description="Disordered" evidence="1">
    <location>
        <begin position="376"/>
        <end position="402"/>
    </location>
</feature>
<keyword evidence="3" id="KW-1185">Reference proteome</keyword>
<name>A0AAD7BGX0_9AGAR</name>
<gene>
    <name evidence="2" type="ORF">FB45DRAFT_148497</name>
</gene>
<evidence type="ECO:0000313" key="3">
    <source>
        <dbReference type="Proteomes" id="UP001221142"/>
    </source>
</evidence>
<comment type="caution">
    <text evidence="2">The sequence shown here is derived from an EMBL/GenBank/DDBJ whole genome shotgun (WGS) entry which is preliminary data.</text>
</comment>
<sequence>MATSLESFASFLLLSEEQREESHPAGDPKILGYQLIAENAMDSTVVEIYTAIHRSPAQRDVVVEIMSDGGIPAERIVQSRDPGLYHHIDQPLRHGRLQAPCRSVPCSLLHFIRHPCVGAAVTVGDDLFTRLPTARARILGSYPCREAGVPAVAPVASPPLLKQQPRFQPCILCHPARLPEALATCQLPVPGSTIIHSIFTTSIVRPTPVLHGRPSIFPTRSNYSASSPLHLAPVLQSISPSPPPSSAPPSSLDPRPPSSSPFPLSGTPHSTLLQAYLIARCPPYPPSLPFIPSIPSFHSTPSSALQKYIHISRRRRRSFTAPPTSEASASAFLGSVSIKPILKEWRPCLTPYSSSHSKFIIIPTYTNVYIESLNESTHDTKRKHTRKPEDTNEIETNGIRNEGVVNWGGRKRQALRQAGKSE</sequence>
<dbReference type="Proteomes" id="UP001221142">
    <property type="component" value="Unassembled WGS sequence"/>
</dbReference>
<dbReference type="EMBL" id="JARKIF010000017">
    <property type="protein sequence ID" value="KAJ7620200.1"/>
    <property type="molecule type" value="Genomic_DNA"/>
</dbReference>
<proteinExistence type="predicted"/>